<evidence type="ECO:0000256" key="1">
    <source>
        <dbReference type="ARBA" id="ARBA00005395"/>
    </source>
</evidence>
<organism evidence="7 8">
    <name type="scientific">Shewanella polaris</name>
    <dbReference type="NCBI Taxonomy" id="2588449"/>
    <lineage>
        <taxon>Bacteria</taxon>
        <taxon>Pseudomonadati</taxon>
        <taxon>Pseudomonadota</taxon>
        <taxon>Gammaproteobacteria</taxon>
        <taxon>Alteromonadales</taxon>
        <taxon>Shewanellaceae</taxon>
        <taxon>Shewanella</taxon>
    </lineage>
</organism>
<dbReference type="Proteomes" id="UP000319809">
    <property type="component" value="Chromosome"/>
</dbReference>
<dbReference type="EC" id="2.3.1.266" evidence="5"/>
<comment type="function">
    <text evidence="5">Acetylates the N-terminal alanine of ribosomal protein bS18.</text>
</comment>
<dbReference type="CDD" id="cd04301">
    <property type="entry name" value="NAT_SF"/>
    <property type="match status" value="1"/>
</dbReference>
<proteinExistence type="inferred from homology"/>
<evidence type="ECO:0000256" key="4">
    <source>
        <dbReference type="ARBA" id="ARBA00023315"/>
    </source>
</evidence>
<comment type="similarity">
    <text evidence="1 5">Belongs to the acetyltransferase family. RimI subfamily.</text>
</comment>
<evidence type="ECO:0000313" key="8">
    <source>
        <dbReference type="Proteomes" id="UP000319809"/>
    </source>
</evidence>
<dbReference type="GO" id="GO:0008999">
    <property type="term" value="F:protein-N-terminal-alanine acetyltransferase activity"/>
    <property type="evidence" value="ECO:0007669"/>
    <property type="project" value="UniProtKB-UniRule"/>
</dbReference>
<comment type="catalytic activity">
    <reaction evidence="5">
        <text>N-terminal L-alanyl-[ribosomal protein bS18] + acetyl-CoA = N-terminal N(alpha)-acetyl-L-alanyl-[ribosomal protein bS18] + CoA + H(+)</text>
        <dbReference type="Rhea" id="RHEA:43756"/>
        <dbReference type="Rhea" id="RHEA-COMP:10676"/>
        <dbReference type="Rhea" id="RHEA-COMP:10677"/>
        <dbReference type="ChEBI" id="CHEBI:15378"/>
        <dbReference type="ChEBI" id="CHEBI:57287"/>
        <dbReference type="ChEBI" id="CHEBI:57288"/>
        <dbReference type="ChEBI" id="CHEBI:64718"/>
        <dbReference type="ChEBI" id="CHEBI:83683"/>
        <dbReference type="EC" id="2.3.1.266"/>
    </reaction>
</comment>
<feature type="binding site" evidence="5">
    <location>
        <position position="120"/>
    </location>
    <ligand>
        <name>acetyl-CoA</name>
        <dbReference type="ChEBI" id="CHEBI:57288"/>
    </ligand>
</feature>
<dbReference type="Gene3D" id="3.40.630.30">
    <property type="match status" value="1"/>
</dbReference>
<dbReference type="NCBIfam" id="TIGR01575">
    <property type="entry name" value="rimI"/>
    <property type="match status" value="1"/>
</dbReference>
<dbReference type="InterPro" id="IPR043690">
    <property type="entry name" value="RimI"/>
</dbReference>
<dbReference type="KEGG" id="spol:FH971_03765"/>
<reference evidence="7 8" key="1">
    <citation type="submission" date="2019-06" db="EMBL/GenBank/DDBJ databases">
        <title>The genome of Shewanella sp. SM1901.</title>
        <authorList>
            <person name="Cha Q."/>
        </authorList>
    </citation>
    <scope>NUCLEOTIDE SEQUENCE [LARGE SCALE GENOMIC DNA]</scope>
    <source>
        <strain evidence="7 8">SM1901</strain>
    </source>
</reference>
<feature type="active site" description="Proton acceptor" evidence="5">
    <location>
        <position position="115"/>
    </location>
</feature>
<dbReference type="InterPro" id="IPR050680">
    <property type="entry name" value="YpeA/RimI_acetyltransf"/>
</dbReference>
<evidence type="ECO:0000313" key="7">
    <source>
        <dbReference type="EMBL" id="QDE30167.1"/>
    </source>
</evidence>
<comment type="subcellular location">
    <subcellularLocation>
        <location evidence="5">Cytoplasm</location>
    </subcellularLocation>
</comment>
<feature type="active site" description="Proton donor" evidence="5">
    <location>
        <position position="127"/>
    </location>
</feature>
<dbReference type="EMBL" id="CP041036">
    <property type="protein sequence ID" value="QDE30167.1"/>
    <property type="molecule type" value="Genomic_DNA"/>
</dbReference>
<keyword evidence="4 5" id="KW-0012">Acyltransferase</keyword>
<dbReference type="InterPro" id="IPR006464">
    <property type="entry name" value="AcTrfase_RimI/Ard1"/>
</dbReference>
<dbReference type="HAMAP" id="MF_02210">
    <property type="entry name" value="RimI"/>
    <property type="match status" value="1"/>
</dbReference>
<keyword evidence="8" id="KW-1185">Reference proteome</keyword>
<dbReference type="PROSITE" id="PS51186">
    <property type="entry name" value="GNAT"/>
    <property type="match status" value="1"/>
</dbReference>
<keyword evidence="2 5" id="KW-0963">Cytoplasm</keyword>
<feature type="domain" description="N-acetyltransferase" evidence="6">
    <location>
        <begin position="14"/>
        <end position="159"/>
    </location>
</feature>
<name>A0A4Y5YC11_9GAMM</name>
<evidence type="ECO:0000256" key="5">
    <source>
        <dbReference type="HAMAP-Rule" id="MF_02210"/>
    </source>
</evidence>
<evidence type="ECO:0000256" key="2">
    <source>
        <dbReference type="ARBA" id="ARBA00022490"/>
    </source>
</evidence>
<sequence length="159" mass="17709">MSMWRVPVHNTESYTIVNLTLDDVPEMANIEAKAHTHPWSKAGLADCFGPLYRIIGLKQQSQLLGFAVVQQIFDEATLLDICIDPAHQGLGFGLLLIRQVFDDAKQADAVVVMLEVRQSNIVAKGLYEKVGFIESGRRKNYYATEDGNEDAILMDLSLV</sequence>
<dbReference type="InterPro" id="IPR000182">
    <property type="entry name" value="GNAT_dom"/>
</dbReference>
<dbReference type="PANTHER" id="PTHR43420:SF51">
    <property type="entry name" value="PEPTIDYL-LYSINE N-ACETYLTRANSFERASE YIAC"/>
    <property type="match status" value="1"/>
</dbReference>
<dbReference type="InterPro" id="IPR016181">
    <property type="entry name" value="Acyl_CoA_acyltransferase"/>
</dbReference>
<dbReference type="GO" id="GO:0005737">
    <property type="term" value="C:cytoplasm"/>
    <property type="evidence" value="ECO:0007669"/>
    <property type="project" value="UniProtKB-SubCell"/>
</dbReference>
<dbReference type="AlphaFoldDB" id="A0A4Y5YC11"/>
<evidence type="ECO:0000259" key="6">
    <source>
        <dbReference type="PROSITE" id="PS51186"/>
    </source>
</evidence>
<gene>
    <name evidence="5 7" type="primary">rimI</name>
    <name evidence="7" type="ORF">FH971_03765</name>
</gene>
<comment type="caution">
    <text evidence="5">Lacks conserved residue(s) required for the propagation of feature annotation.</text>
</comment>
<dbReference type="SUPFAM" id="SSF55729">
    <property type="entry name" value="Acyl-CoA N-acyltransferases (Nat)"/>
    <property type="match status" value="1"/>
</dbReference>
<dbReference type="Pfam" id="PF00583">
    <property type="entry name" value="Acetyltransf_1"/>
    <property type="match status" value="1"/>
</dbReference>
<accession>A0A4Y5YC11</accession>
<keyword evidence="3 5" id="KW-0808">Transferase</keyword>
<evidence type="ECO:0000256" key="3">
    <source>
        <dbReference type="ARBA" id="ARBA00022679"/>
    </source>
</evidence>
<dbReference type="PANTHER" id="PTHR43420">
    <property type="entry name" value="ACETYLTRANSFERASE"/>
    <property type="match status" value="1"/>
</dbReference>
<protein>
    <recommendedName>
        <fullName evidence="5">[Ribosomal protein bS18]-alanine N-acetyltransferase</fullName>
        <ecNumber evidence="5">2.3.1.266</ecNumber>
    </recommendedName>
</protein>